<feature type="region of interest" description="Disordered" evidence="8">
    <location>
        <begin position="57"/>
        <end position="83"/>
    </location>
</feature>
<dbReference type="AlphaFoldDB" id="A0AA97JPD4"/>
<dbReference type="Proteomes" id="UP001190640">
    <property type="component" value="Chromosome 7"/>
</dbReference>
<dbReference type="FunFam" id="3.90.320.10:FF:000005">
    <property type="entry name" value="Mitochondrial genome maintenance exonuclease 1"/>
    <property type="match status" value="1"/>
</dbReference>
<evidence type="ECO:0000313" key="11">
    <source>
        <dbReference type="RefSeq" id="XP_054840792.1"/>
    </source>
</evidence>
<evidence type="ECO:0000313" key="10">
    <source>
        <dbReference type="Proteomes" id="UP001190640"/>
    </source>
</evidence>
<feature type="compositionally biased region" description="Pro residues" evidence="8">
    <location>
        <begin position="70"/>
        <end position="82"/>
    </location>
</feature>
<dbReference type="InterPro" id="IPR011604">
    <property type="entry name" value="PDDEXK-like_dom_sf"/>
</dbReference>
<keyword evidence="5 7" id="KW-0496">Mitochondrion</keyword>
<evidence type="ECO:0000256" key="6">
    <source>
        <dbReference type="ARBA" id="ARBA00023204"/>
    </source>
</evidence>
<evidence type="ECO:0000256" key="4">
    <source>
        <dbReference type="ARBA" id="ARBA00022839"/>
    </source>
</evidence>
<keyword evidence="10" id="KW-1185">Reference proteome</keyword>
<dbReference type="SUPFAM" id="SSF52980">
    <property type="entry name" value="Restriction endonuclease-like"/>
    <property type="match status" value="1"/>
</dbReference>
<reference evidence="11" key="1">
    <citation type="submission" date="2025-08" db="UniProtKB">
        <authorList>
            <consortium name="RefSeq"/>
        </authorList>
    </citation>
    <scope>IDENTIFICATION</scope>
    <source>
        <tissue evidence="11">Blood</tissue>
    </source>
</reference>
<evidence type="ECO:0000256" key="8">
    <source>
        <dbReference type="SAM" id="MobiDB-lite"/>
    </source>
</evidence>
<keyword evidence="4 7" id="KW-0269">Exonuclease</keyword>
<dbReference type="GO" id="GO:0043504">
    <property type="term" value="P:mitochondrial DNA repair"/>
    <property type="evidence" value="ECO:0007669"/>
    <property type="project" value="UniProtKB-UniRule"/>
</dbReference>
<dbReference type="CTD" id="92667"/>
<dbReference type="GO" id="GO:0008297">
    <property type="term" value="F:single-stranded DNA exodeoxyribonuclease activity"/>
    <property type="evidence" value="ECO:0007669"/>
    <property type="project" value="UniProtKB-UniRule"/>
</dbReference>
<dbReference type="KEGG" id="emc:129333285"/>
<dbReference type="PANTHER" id="PTHR31340:SF3">
    <property type="entry name" value="MITOCHONDRIAL GENOME MAINTENANCE EXONUCLEASE 1"/>
    <property type="match status" value="1"/>
</dbReference>
<dbReference type="Pfam" id="PF12705">
    <property type="entry name" value="PDDEXK_1"/>
    <property type="match status" value="1"/>
</dbReference>
<accession>A0AA97JPD4</accession>
<evidence type="ECO:0000259" key="9">
    <source>
        <dbReference type="Pfam" id="PF12705"/>
    </source>
</evidence>
<dbReference type="PANTHER" id="PTHR31340">
    <property type="entry name" value="MITOCHONDRIAL GENOME MAINTENANCE EXONUCLEASE 1"/>
    <property type="match status" value="1"/>
</dbReference>
<comment type="function">
    <text evidence="7">Metal-dependent single-stranded DNA (ssDNA) exonuclease involved in mitochondrial genome maintenance. Has preference for 5'-3' exonuclease activity. Necessary for maintenance of proper 7S DNA levels. Probably involved in mitochondrial DNA (mtDNA) repair.</text>
</comment>
<evidence type="ECO:0000256" key="5">
    <source>
        <dbReference type="ARBA" id="ARBA00023128"/>
    </source>
</evidence>
<evidence type="ECO:0000256" key="2">
    <source>
        <dbReference type="ARBA" id="ARBA00022763"/>
    </source>
</evidence>
<dbReference type="RefSeq" id="XP_054840792.1">
    <property type="nucleotide sequence ID" value="XM_054984817.1"/>
</dbReference>
<feature type="active site" evidence="7">
    <location>
        <position position="215"/>
    </location>
</feature>
<dbReference type="InterPro" id="IPR038726">
    <property type="entry name" value="PDDEXK_AddAB-type"/>
</dbReference>
<dbReference type="GO" id="GO:0006264">
    <property type="term" value="P:mitochondrial DNA replication"/>
    <property type="evidence" value="ECO:0007669"/>
    <property type="project" value="TreeGrafter"/>
</dbReference>
<organism evidence="10 11">
    <name type="scientific">Eublepharis macularius</name>
    <name type="common">Leopard gecko</name>
    <name type="synonym">Cyrtodactylus macularius</name>
    <dbReference type="NCBI Taxonomy" id="481883"/>
    <lineage>
        <taxon>Eukaryota</taxon>
        <taxon>Metazoa</taxon>
        <taxon>Chordata</taxon>
        <taxon>Craniata</taxon>
        <taxon>Vertebrata</taxon>
        <taxon>Euteleostomi</taxon>
        <taxon>Lepidosauria</taxon>
        <taxon>Squamata</taxon>
        <taxon>Bifurcata</taxon>
        <taxon>Gekkota</taxon>
        <taxon>Eublepharidae</taxon>
        <taxon>Eublepharinae</taxon>
        <taxon>Eublepharis</taxon>
    </lineage>
</organism>
<gene>
    <name evidence="7 11" type="primary">MGME1</name>
</gene>
<feature type="active site" evidence="7">
    <location>
        <position position="202"/>
    </location>
</feature>
<evidence type="ECO:0000256" key="3">
    <source>
        <dbReference type="ARBA" id="ARBA00022801"/>
    </source>
</evidence>
<evidence type="ECO:0000256" key="7">
    <source>
        <dbReference type="HAMAP-Rule" id="MF_03030"/>
    </source>
</evidence>
<keyword evidence="2" id="KW-0227">DNA damage</keyword>
<dbReference type="GO" id="GO:0005739">
    <property type="term" value="C:mitochondrion"/>
    <property type="evidence" value="ECO:0007669"/>
    <property type="project" value="UniProtKB-SubCell"/>
</dbReference>
<feature type="active site" evidence="7">
    <location>
        <position position="217"/>
    </location>
</feature>
<dbReference type="InterPro" id="IPR011335">
    <property type="entry name" value="Restrct_endonuc-II-like"/>
</dbReference>
<keyword evidence="1 7" id="KW-0540">Nuclease</keyword>
<dbReference type="EC" id="3.1.-.-" evidence="7"/>
<dbReference type="HAMAP" id="MF_03030">
    <property type="entry name" value="MGME1"/>
    <property type="match status" value="1"/>
</dbReference>
<dbReference type="GeneID" id="129333285"/>
<protein>
    <recommendedName>
        <fullName evidence="7">Mitochondrial genome maintenance exonuclease 1</fullName>
        <ecNumber evidence="7">3.1.-.-</ecNumber>
    </recommendedName>
</protein>
<comment type="subcellular location">
    <subcellularLocation>
        <location evidence="7">Mitochondrion</location>
    </subcellularLocation>
</comment>
<dbReference type="Gene3D" id="3.90.320.10">
    <property type="match status" value="1"/>
</dbReference>
<feature type="compositionally biased region" description="Low complexity" evidence="8">
    <location>
        <begin position="57"/>
        <end position="69"/>
    </location>
</feature>
<sequence length="311" mass="34191">MRPPWLPLWASGERGRLSAAGAGRRLAAGRAGGEDGRAAQERFEAAARRLAAFRRGPPLANPAKAAAPARGPPAPSKAPAPAPLRVGLRRGAAASVTAVLGRTRPPEQAWALERWRQRQVRELGPEGFAALTEQTFQQGKLFHAALEMLLLAEESPVKQQEEPSGVSGYLASVQHVLREVSGVRALESAVQHETLHYQGLVDCVAEYRGRLCVIDWKTSGKSKPLLRNTFDNPLQVVAYVGALNHDANYDFQVDCGLLVVAYKDGSPAHPHYMDPELCSHYWNKWLLRLKEFREKEGLRDDSRSEMDLGLV</sequence>
<keyword evidence="6" id="KW-0234">DNA repair</keyword>
<comment type="similarity">
    <text evidence="7">Belongs to the MGME1 family.</text>
</comment>
<evidence type="ECO:0000256" key="1">
    <source>
        <dbReference type="ARBA" id="ARBA00022722"/>
    </source>
</evidence>
<proteinExistence type="inferred from homology"/>
<feature type="domain" description="PD-(D/E)XK endonuclease-like" evidence="9">
    <location>
        <begin position="115"/>
        <end position="290"/>
    </location>
</feature>
<name>A0AA97JPD4_EUBMA</name>
<keyword evidence="3 7" id="KW-0378">Hydrolase</keyword>